<proteinExistence type="predicted"/>
<dbReference type="PROSITE" id="PS51781">
    <property type="entry name" value="SH3B"/>
    <property type="match status" value="1"/>
</dbReference>
<evidence type="ECO:0000259" key="1">
    <source>
        <dbReference type="PROSITE" id="PS51781"/>
    </source>
</evidence>
<dbReference type="eggNOG" id="COG4991">
    <property type="taxonomic scope" value="Bacteria"/>
</dbReference>
<dbReference type="AlphaFoldDB" id="A3VL52"/>
<dbReference type="Pfam" id="PF08239">
    <property type="entry name" value="SH3_3"/>
    <property type="match status" value="1"/>
</dbReference>
<evidence type="ECO:0000313" key="2">
    <source>
        <dbReference type="EMBL" id="EAQ10971.1"/>
    </source>
</evidence>
<keyword evidence="3" id="KW-1185">Reference proteome</keyword>
<dbReference type="InterPro" id="IPR003646">
    <property type="entry name" value="SH3-like_bac-type"/>
</dbReference>
<dbReference type="HOGENOM" id="CLU_1260126_0_0_5"/>
<dbReference type="Gene3D" id="2.30.30.40">
    <property type="entry name" value="SH3 Domains"/>
    <property type="match status" value="1"/>
</dbReference>
<evidence type="ECO:0000313" key="3">
    <source>
        <dbReference type="Proteomes" id="UP000002931"/>
    </source>
</evidence>
<organism evidence="2 3">
    <name type="scientific">Maritimibacter alkaliphilus HTCC2654</name>
    <dbReference type="NCBI Taxonomy" id="314271"/>
    <lineage>
        <taxon>Bacteria</taxon>
        <taxon>Pseudomonadati</taxon>
        <taxon>Pseudomonadota</taxon>
        <taxon>Alphaproteobacteria</taxon>
        <taxon>Rhodobacterales</taxon>
        <taxon>Roseobacteraceae</taxon>
        <taxon>Maritimibacter</taxon>
    </lineage>
</organism>
<accession>A3VL52</accession>
<dbReference type="EMBL" id="AAMT01000021">
    <property type="protein sequence ID" value="EAQ10971.1"/>
    <property type="molecule type" value="Genomic_DNA"/>
</dbReference>
<dbReference type="Proteomes" id="UP000002931">
    <property type="component" value="Unassembled WGS sequence"/>
</dbReference>
<sequence>MDALERIAGPGRCRTTLKGDDARKEKENEMFKKTLLLGSAAALTLGAGAAYAAEGTASAATDLNMRVGPGPNYSIVDVIPAEGMVDLNGCVPGGGWCEVTFEGTTGWAYSPYLTVEETPVAEMQNVTVIEYEEDNNAGEAAFVTGAAGAAVGATLGGPVGAVIGGIVGSATGGTAASLEQEVVTYVQANPVQPVILEGEPVVGVTVPQEVQTYEVPEYQYSYLNVNGDTVIVDNESRQIVRVVR</sequence>
<gene>
    <name evidence="2" type="ORF">RB2654_17916</name>
</gene>
<reference evidence="2 3" key="1">
    <citation type="journal article" date="2010" name="J. Bacteriol.">
        <title>Genome sequences of Pelagibaca bermudensis HTCC2601T and Maritimibacter alkaliphilus HTCC2654T, the type strains of two marine Roseobacter genera.</title>
        <authorList>
            <person name="Thrash J.C."/>
            <person name="Cho J.C."/>
            <person name="Ferriera S."/>
            <person name="Johnson J."/>
            <person name="Vergin K.L."/>
            <person name="Giovannoni S.J."/>
        </authorList>
    </citation>
    <scope>NUCLEOTIDE SEQUENCE [LARGE SCALE GENOMIC DNA]</scope>
    <source>
        <strain evidence="2 3">HTCC2654</strain>
    </source>
</reference>
<feature type="domain" description="SH3b" evidence="1">
    <location>
        <begin position="52"/>
        <end position="117"/>
    </location>
</feature>
<protein>
    <recommendedName>
        <fullName evidence="1">SH3b domain-containing protein</fullName>
    </recommendedName>
</protein>
<name>A3VL52_9RHOB</name>
<dbReference type="Pfam" id="PF06823">
    <property type="entry name" value="DUF1236"/>
    <property type="match status" value="1"/>
</dbReference>
<comment type="caution">
    <text evidence="2">The sequence shown here is derived from an EMBL/GenBank/DDBJ whole genome shotgun (WGS) entry which is preliminary data.</text>
</comment>
<dbReference type="STRING" id="314271.RB2654_17916"/>
<dbReference type="InterPro" id="IPR009642">
    <property type="entry name" value="DUF1236"/>
</dbReference>